<accession>A0A0C2ID27</accession>
<dbReference type="PANTHER" id="PTHR19303:SF73">
    <property type="entry name" value="PROTEIN PDC2"/>
    <property type="match status" value="1"/>
</dbReference>
<reference evidence="2 3" key="1">
    <citation type="journal article" date="2014" name="Genome Biol. Evol.">
        <title>The genome of the myxosporean Thelohanellus kitauei shows adaptations to nutrient acquisition within its fish host.</title>
        <authorList>
            <person name="Yang Y."/>
            <person name="Xiong J."/>
            <person name="Zhou Z."/>
            <person name="Huo F."/>
            <person name="Miao W."/>
            <person name="Ran C."/>
            <person name="Liu Y."/>
            <person name="Zhang J."/>
            <person name="Feng J."/>
            <person name="Wang M."/>
            <person name="Wang M."/>
            <person name="Wang L."/>
            <person name="Yao B."/>
        </authorList>
    </citation>
    <scope>NUCLEOTIDE SEQUENCE [LARGE SCALE GENOMIC DNA]</scope>
    <source>
        <strain evidence="2">Wuqing</strain>
    </source>
</reference>
<evidence type="ECO:0000313" key="2">
    <source>
        <dbReference type="EMBL" id="KII63248.1"/>
    </source>
</evidence>
<evidence type="ECO:0000259" key="1">
    <source>
        <dbReference type="Pfam" id="PF03184"/>
    </source>
</evidence>
<dbReference type="Proteomes" id="UP000031668">
    <property type="component" value="Unassembled WGS sequence"/>
</dbReference>
<sequence length="275" mass="31696">MIQEANLRSYVDTVAEWGGLNKDEGFGVQKTGAETPLLISIVRTQAENFCQHHHEDEPGTSVHVEQYSFVAKNGFLYRFQKLHCMCAIAISEEHRLADTQAANEFFSNAQGYKQTKNRFTVLLVCNAIGSHKLKPLVFGNVKSPRCFHHVNVENLQEVPIEGEIIQRKQYFFDQRASLPQGDVFQTTDSQIKDAAEDEITETEMLTDIEILEKIKHEGEDDIETIEVEKLTKKPTKIYIEAVSHLKWMIEYTECQEYDPVYPLHLKNYFGKPRLR</sequence>
<proteinExistence type="predicted"/>
<dbReference type="OrthoDB" id="125347at2759"/>
<dbReference type="InterPro" id="IPR050863">
    <property type="entry name" value="CenT-Element_Derived"/>
</dbReference>
<dbReference type="EMBL" id="JWZT01004756">
    <property type="protein sequence ID" value="KII63248.1"/>
    <property type="molecule type" value="Genomic_DNA"/>
</dbReference>
<dbReference type="AlphaFoldDB" id="A0A0C2ID27"/>
<dbReference type="Pfam" id="PF03184">
    <property type="entry name" value="DDE_1"/>
    <property type="match status" value="1"/>
</dbReference>
<organism evidence="2 3">
    <name type="scientific">Thelohanellus kitauei</name>
    <name type="common">Myxosporean</name>
    <dbReference type="NCBI Taxonomy" id="669202"/>
    <lineage>
        <taxon>Eukaryota</taxon>
        <taxon>Metazoa</taxon>
        <taxon>Cnidaria</taxon>
        <taxon>Myxozoa</taxon>
        <taxon>Myxosporea</taxon>
        <taxon>Bivalvulida</taxon>
        <taxon>Platysporina</taxon>
        <taxon>Myxobolidae</taxon>
        <taxon>Thelohanellus</taxon>
    </lineage>
</organism>
<comment type="caution">
    <text evidence="2">The sequence shown here is derived from an EMBL/GenBank/DDBJ whole genome shotgun (WGS) entry which is preliminary data.</text>
</comment>
<dbReference type="GO" id="GO:0005634">
    <property type="term" value="C:nucleus"/>
    <property type="evidence" value="ECO:0007669"/>
    <property type="project" value="TreeGrafter"/>
</dbReference>
<dbReference type="GO" id="GO:0003677">
    <property type="term" value="F:DNA binding"/>
    <property type="evidence" value="ECO:0007669"/>
    <property type="project" value="TreeGrafter"/>
</dbReference>
<gene>
    <name evidence="2" type="ORF">RF11_03951</name>
</gene>
<protein>
    <recommendedName>
        <fullName evidence="1">DDE-1 domain-containing protein</fullName>
    </recommendedName>
</protein>
<feature type="domain" description="DDE-1" evidence="1">
    <location>
        <begin position="116"/>
        <end position="149"/>
    </location>
</feature>
<dbReference type="InterPro" id="IPR004875">
    <property type="entry name" value="DDE_SF_endonuclease_dom"/>
</dbReference>
<evidence type="ECO:0000313" key="3">
    <source>
        <dbReference type="Proteomes" id="UP000031668"/>
    </source>
</evidence>
<dbReference type="PANTHER" id="PTHR19303">
    <property type="entry name" value="TRANSPOSON"/>
    <property type="match status" value="1"/>
</dbReference>
<name>A0A0C2ID27_THEKT</name>
<keyword evidence="3" id="KW-1185">Reference proteome</keyword>